<accession>A0ABN2DX49</accession>
<proteinExistence type="predicted"/>
<protein>
    <submittedName>
        <fullName evidence="1">Uncharacterized protein</fullName>
    </submittedName>
</protein>
<gene>
    <name evidence="1" type="ORF">GCM10009789_48830</name>
</gene>
<dbReference type="EMBL" id="BAAAOS010000033">
    <property type="protein sequence ID" value="GAA1589407.1"/>
    <property type="molecule type" value="Genomic_DNA"/>
</dbReference>
<sequence>MALPQSIRNAGEPWTDQEVAQLKALAADNIPPPVISVRLGRPETAIEGKAAQAGITLNPQHKPPYGG</sequence>
<dbReference type="RefSeq" id="WP_344217689.1">
    <property type="nucleotide sequence ID" value="NZ_BAAAOS010000033.1"/>
</dbReference>
<comment type="caution">
    <text evidence="1">The sequence shown here is derived from an EMBL/GenBank/DDBJ whole genome shotgun (WGS) entry which is preliminary data.</text>
</comment>
<organism evidence="1 2">
    <name type="scientific">Kribbella sancticallisti</name>
    <dbReference type="NCBI Taxonomy" id="460087"/>
    <lineage>
        <taxon>Bacteria</taxon>
        <taxon>Bacillati</taxon>
        <taxon>Actinomycetota</taxon>
        <taxon>Actinomycetes</taxon>
        <taxon>Propionibacteriales</taxon>
        <taxon>Kribbellaceae</taxon>
        <taxon>Kribbella</taxon>
    </lineage>
</organism>
<evidence type="ECO:0000313" key="2">
    <source>
        <dbReference type="Proteomes" id="UP001500393"/>
    </source>
</evidence>
<reference evidence="1 2" key="1">
    <citation type="journal article" date="2019" name="Int. J. Syst. Evol. Microbiol.">
        <title>The Global Catalogue of Microorganisms (GCM) 10K type strain sequencing project: providing services to taxonomists for standard genome sequencing and annotation.</title>
        <authorList>
            <consortium name="The Broad Institute Genomics Platform"/>
            <consortium name="The Broad Institute Genome Sequencing Center for Infectious Disease"/>
            <person name="Wu L."/>
            <person name="Ma J."/>
        </authorList>
    </citation>
    <scope>NUCLEOTIDE SEQUENCE [LARGE SCALE GENOMIC DNA]</scope>
    <source>
        <strain evidence="1 2">JCM 14969</strain>
    </source>
</reference>
<keyword evidence="2" id="KW-1185">Reference proteome</keyword>
<evidence type="ECO:0000313" key="1">
    <source>
        <dbReference type="EMBL" id="GAA1589407.1"/>
    </source>
</evidence>
<name>A0ABN2DX49_9ACTN</name>
<dbReference type="Proteomes" id="UP001500393">
    <property type="component" value="Unassembled WGS sequence"/>
</dbReference>